<dbReference type="EMBL" id="MU971387">
    <property type="protein sequence ID" value="KAK9236452.1"/>
    <property type="molecule type" value="Genomic_DNA"/>
</dbReference>
<evidence type="ECO:0000313" key="2">
    <source>
        <dbReference type="Proteomes" id="UP001433508"/>
    </source>
</evidence>
<keyword evidence="1" id="KW-0808">Transferase</keyword>
<dbReference type="Proteomes" id="UP001433508">
    <property type="component" value="Unassembled WGS sequence"/>
</dbReference>
<organism evidence="1 2">
    <name type="scientific">Lipomyces kononenkoae</name>
    <name type="common">Yeast</name>
    <dbReference type="NCBI Taxonomy" id="34357"/>
    <lineage>
        <taxon>Eukaryota</taxon>
        <taxon>Fungi</taxon>
        <taxon>Dikarya</taxon>
        <taxon>Ascomycota</taxon>
        <taxon>Saccharomycotina</taxon>
        <taxon>Lipomycetes</taxon>
        <taxon>Lipomycetales</taxon>
        <taxon>Lipomycetaceae</taxon>
        <taxon>Lipomyces</taxon>
    </lineage>
</organism>
<proteinExistence type="predicted"/>
<keyword evidence="2" id="KW-1185">Reference proteome</keyword>
<evidence type="ECO:0000313" key="1">
    <source>
        <dbReference type="EMBL" id="KAK9236452.1"/>
    </source>
</evidence>
<accession>A0ACC3T091</accession>
<gene>
    <name evidence="1" type="ORF">V1525DRAFT_457607</name>
</gene>
<sequence length="300" mass="33013">MERWSATLHGAGFWALFYLCGPLIGALIGWALLRHRLQRPKQQPPSRLINVNSIHPIAVVIPALNEAIALPKTVSHLFSTCALPSILGCAEPEVIVVDAGSSDDSESSLASLVSSHPTLRFLTHPFPSRGTQQNIGAKHTTTPILLFLHADTLTPNAWDATILSTLSSDTPPDLGSFSLSLPHPTSYSLRLMLLGANVRARYIGLPYGDQAYFLRRTTFDAVGGFPDVPIMEDVELLRRIRRTGGHVAVLDDQVITSPRRWIKNGVIWNTILNQILVGAWLMGVKPNTIYTWYYGKPPIN</sequence>
<protein>
    <submittedName>
        <fullName evidence="1">Nucleotide-diphospho-sugar transferase</fullName>
    </submittedName>
</protein>
<comment type="caution">
    <text evidence="1">The sequence shown here is derived from an EMBL/GenBank/DDBJ whole genome shotgun (WGS) entry which is preliminary data.</text>
</comment>
<name>A0ACC3T091_LIPKO</name>
<reference evidence="2" key="1">
    <citation type="journal article" date="2024" name="Front. Bioeng. Biotechnol.">
        <title>Genome-scale model development and genomic sequencing of the oleaginous clade Lipomyces.</title>
        <authorList>
            <person name="Czajka J.J."/>
            <person name="Han Y."/>
            <person name="Kim J."/>
            <person name="Mondo S.J."/>
            <person name="Hofstad B.A."/>
            <person name="Robles A."/>
            <person name="Haridas S."/>
            <person name="Riley R."/>
            <person name="LaButti K."/>
            <person name="Pangilinan J."/>
            <person name="Andreopoulos W."/>
            <person name="Lipzen A."/>
            <person name="Yan J."/>
            <person name="Wang M."/>
            <person name="Ng V."/>
            <person name="Grigoriev I.V."/>
            <person name="Spatafora J.W."/>
            <person name="Magnuson J.K."/>
            <person name="Baker S.E."/>
            <person name="Pomraning K.R."/>
        </authorList>
    </citation>
    <scope>NUCLEOTIDE SEQUENCE [LARGE SCALE GENOMIC DNA]</scope>
    <source>
        <strain evidence="2">CBS 7786</strain>
    </source>
</reference>